<protein>
    <submittedName>
        <fullName evidence="2">Uncharacterized protein</fullName>
    </submittedName>
</protein>
<sequence length="151" mass="17256">MDARTYAEVDYLTPMMHLGIAGILVVFGIPLLLHGLFRRRRFSRLRDGEQTWKARSSIRIELLTGGVALLIAAVFGALSWNGYERSTRHLEANIVQRYHPSSFELGYWNGSWATIDITLPDGTRFPDSIVMLRAGSEPFIEDIWYHHNPKP</sequence>
<keyword evidence="1" id="KW-1133">Transmembrane helix</keyword>
<feature type="transmembrane region" description="Helical" evidence="1">
    <location>
        <begin position="15"/>
        <end position="37"/>
    </location>
</feature>
<evidence type="ECO:0000256" key="1">
    <source>
        <dbReference type="SAM" id="Phobius"/>
    </source>
</evidence>
<feature type="transmembrane region" description="Helical" evidence="1">
    <location>
        <begin position="58"/>
        <end position="80"/>
    </location>
</feature>
<dbReference type="RefSeq" id="WP_138926715.1">
    <property type="nucleotide sequence ID" value="NZ_BAAAGL010000029.1"/>
</dbReference>
<dbReference type="Proteomes" id="UP000307000">
    <property type="component" value="Chromosome"/>
</dbReference>
<keyword evidence="3" id="KW-1185">Reference proteome</keyword>
<reference evidence="2 3" key="1">
    <citation type="submission" date="2018-12" db="EMBL/GenBank/DDBJ databases">
        <title>Complete Genome Sequence of Glutamicibacter creatinolyticus strain LGCM259,isolated from an abscess of a 12-year-old mare in Italy.</title>
        <authorList>
            <person name="Santos R.G."/>
            <person name="Silva A.L."/>
            <person name="Seyffert N."/>
            <person name="Castro T.L.P."/>
            <person name="Attili A.R."/>
            <person name="Rifici C."/>
            <person name="Mazzullo G."/>
            <person name="Brenig B."/>
            <person name="Venanzi F."/>
            <person name="Azevedo V."/>
        </authorList>
    </citation>
    <scope>NUCLEOTIDE SEQUENCE [LARGE SCALE GENOMIC DNA]</scope>
    <source>
        <strain evidence="2 3">LGCM 259</strain>
    </source>
</reference>
<evidence type="ECO:0000313" key="3">
    <source>
        <dbReference type="Proteomes" id="UP000307000"/>
    </source>
</evidence>
<keyword evidence="1" id="KW-0472">Membrane</keyword>
<evidence type="ECO:0000313" key="2">
    <source>
        <dbReference type="EMBL" id="QCY48027.1"/>
    </source>
</evidence>
<dbReference type="EMBL" id="CP034412">
    <property type="protein sequence ID" value="QCY48027.1"/>
    <property type="molecule type" value="Genomic_DNA"/>
</dbReference>
<proteinExistence type="predicted"/>
<dbReference type="AlphaFoldDB" id="A0A5B7WVV1"/>
<organism evidence="2 3">
    <name type="scientific">Glutamicibacter creatinolyticus</name>
    <dbReference type="NCBI Taxonomy" id="162496"/>
    <lineage>
        <taxon>Bacteria</taxon>
        <taxon>Bacillati</taxon>
        <taxon>Actinomycetota</taxon>
        <taxon>Actinomycetes</taxon>
        <taxon>Micrococcales</taxon>
        <taxon>Micrococcaceae</taxon>
        <taxon>Glutamicibacter</taxon>
    </lineage>
</organism>
<dbReference type="KEGG" id="gcr:GcLGCM259_2320"/>
<gene>
    <name evidence="2" type="ORF">GcLGCM259_2320</name>
</gene>
<accession>A0A5B7WVV1</accession>
<keyword evidence="1" id="KW-0812">Transmembrane</keyword>
<name>A0A5B7WVV1_9MICC</name>